<dbReference type="Proteomes" id="UP001203284">
    <property type="component" value="Unassembled WGS sequence"/>
</dbReference>
<dbReference type="InterPro" id="IPR005829">
    <property type="entry name" value="Sugar_transporter_CS"/>
</dbReference>
<reference evidence="10 11" key="1">
    <citation type="submission" date="2022-04" db="EMBL/GenBank/DDBJ databases">
        <authorList>
            <person name="Grouzdev D.S."/>
            <person name="Pantiukh K.S."/>
            <person name="Krutkina M.S."/>
        </authorList>
    </citation>
    <scope>NUCLEOTIDE SEQUENCE [LARGE SCALE GENOMIC DNA]</scope>
    <source>
        <strain evidence="10 11">6x-1</strain>
    </source>
</reference>
<evidence type="ECO:0000256" key="2">
    <source>
        <dbReference type="ARBA" id="ARBA00008335"/>
    </source>
</evidence>
<protein>
    <submittedName>
        <fullName evidence="10">MFS transporter</fullName>
    </submittedName>
</protein>
<dbReference type="EMBL" id="JALKCH010000003">
    <property type="protein sequence ID" value="MCK0196223.1"/>
    <property type="molecule type" value="Genomic_DNA"/>
</dbReference>
<dbReference type="PANTHER" id="PTHR43271:SF1">
    <property type="entry name" value="INNER MEMBRANE TRANSPORT PROTEIN YNFM"/>
    <property type="match status" value="1"/>
</dbReference>
<keyword evidence="3" id="KW-0813">Transport</keyword>
<comment type="caution">
    <text evidence="10">The sequence shown here is derived from an EMBL/GenBank/DDBJ whole genome shotgun (WGS) entry which is preliminary data.</text>
</comment>
<dbReference type="PROSITE" id="PS50850">
    <property type="entry name" value="MFS"/>
    <property type="match status" value="1"/>
</dbReference>
<feature type="transmembrane region" description="Helical" evidence="8">
    <location>
        <begin position="319"/>
        <end position="336"/>
    </location>
</feature>
<evidence type="ECO:0000313" key="10">
    <source>
        <dbReference type="EMBL" id="MCK0196223.1"/>
    </source>
</evidence>
<feature type="transmembrane region" description="Helical" evidence="8">
    <location>
        <begin position="47"/>
        <end position="66"/>
    </location>
</feature>
<dbReference type="InterPro" id="IPR011701">
    <property type="entry name" value="MFS"/>
</dbReference>
<feature type="transmembrane region" description="Helical" evidence="8">
    <location>
        <begin position="405"/>
        <end position="425"/>
    </location>
</feature>
<feature type="transmembrane region" description="Helical" evidence="8">
    <location>
        <begin position="342"/>
        <end position="366"/>
    </location>
</feature>
<evidence type="ECO:0000256" key="1">
    <source>
        <dbReference type="ARBA" id="ARBA00004651"/>
    </source>
</evidence>
<dbReference type="Pfam" id="PF07690">
    <property type="entry name" value="MFS_1"/>
    <property type="match status" value="1"/>
</dbReference>
<dbReference type="Gene3D" id="1.20.1250.20">
    <property type="entry name" value="MFS general substrate transporter like domains"/>
    <property type="match status" value="1"/>
</dbReference>
<evidence type="ECO:0000256" key="7">
    <source>
        <dbReference type="ARBA" id="ARBA00023136"/>
    </source>
</evidence>
<evidence type="ECO:0000256" key="4">
    <source>
        <dbReference type="ARBA" id="ARBA00022475"/>
    </source>
</evidence>
<accession>A0ABT0D8E6</accession>
<evidence type="ECO:0000256" key="6">
    <source>
        <dbReference type="ARBA" id="ARBA00022989"/>
    </source>
</evidence>
<comment type="similarity">
    <text evidence="2">Belongs to the major facilitator superfamily.</text>
</comment>
<evidence type="ECO:0000256" key="5">
    <source>
        <dbReference type="ARBA" id="ARBA00022692"/>
    </source>
</evidence>
<comment type="subcellular location">
    <subcellularLocation>
        <location evidence="1">Cell membrane</location>
        <topology evidence="1">Multi-pass membrane protein</topology>
    </subcellularLocation>
</comment>
<dbReference type="InterPro" id="IPR020846">
    <property type="entry name" value="MFS_dom"/>
</dbReference>
<keyword evidence="11" id="KW-1185">Reference proteome</keyword>
<feature type="transmembrane region" description="Helical" evidence="8">
    <location>
        <begin position="285"/>
        <end position="307"/>
    </location>
</feature>
<evidence type="ECO:0000259" key="9">
    <source>
        <dbReference type="PROSITE" id="PS50850"/>
    </source>
</evidence>
<evidence type="ECO:0000256" key="8">
    <source>
        <dbReference type="SAM" id="Phobius"/>
    </source>
</evidence>
<evidence type="ECO:0000313" key="11">
    <source>
        <dbReference type="Proteomes" id="UP001203284"/>
    </source>
</evidence>
<feature type="transmembrane region" description="Helical" evidence="8">
    <location>
        <begin position="141"/>
        <end position="163"/>
    </location>
</feature>
<keyword evidence="4" id="KW-1003">Cell membrane</keyword>
<proteinExistence type="inferred from homology"/>
<feature type="transmembrane region" description="Helical" evidence="8">
    <location>
        <begin position="116"/>
        <end position="135"/>
    </location>
</feature>
<organism evidence="10 11">
    <name type="scientific">Ancylobacter crimeensis</name>
    <dbReference type="NCBI Taxonomy" id="2579147"/>
    <lineage>
        <taxon>Bacteria</taxon>
        <taxon>Pseudomonadati</taxon>
        <taxon>Pseudomonadota</taxon>
        <taxon>Alphaproteobacteria</taxon>
        <taxon>Hyphomicrobiales</taxon>
        <taxon>Xanthobacteraceae</taxon>
        <taxon>Ancylobacter</taxon>
    </lineage>
</organism>
<feature type="transmembrane region" description="Helical" evidence="8">
    <location>
        <begin position="86"/>
        <end position="104"/>
    </location>
</feature>
<gene>
    <name evidence="10" type="ORF">MWN34_04785</name>
</gene>
<sequence length="433" mass="45403">MSVSQPSVSFERAVPVAAPALPGRERVANPAAAADGDTRIRRGTRSFVLTNLALFSAGFSTFALIYCVQPLMPVFSVEFGISPAQSSLALSATTGMLAVAMLFASALSEVVGRKPVMVASLLVSSALMMACPFVQDWNQFVWLRAVAGITFSGLPAVAMAYVGEEMHSESSGLAMGLYIGGSGLGGLGGRAIAGIIADFYSWRTGMFAVGTLGIACGLILWWSLPASRHFRPSSPSPRVILASFLVNLKDARQRALFLTGFLLLGSFVCVYNYTSYRLMQPPFDYGQATVSLVFGVYLIGIFSSAYLGNLTTRLGRGPVLCLSMGLMLAGALVTLMPAMPAILLGLSAITFGFFGAHSVASSWVGANAHAAKAQASSLYLFSYYLGSSVIGTVGGLFWADGGWPGVVLLLCVMLVAGLATAAWLAREARTATV</sequence>
<dbReference type="CDD" id="cd17324">
    <property type="entry name" value="MFS_NepI_like"/>
    <property type="match status" value="1"/>
</dbReference>
<name>A0ABT0D8E6_9HYPH</name>
<dbReference type="PANTHER" id="PTHR43271">
    <property type="entry name" value="BLL2771 PROTEIN"/>
    <property type="match status" value="1"/>
</dbReference>
<dbReference type="SUPFAM" id="SSF103473">
    <property type="entry name" value="MFS general substrate transporter"/>
    <property type="match status" value="1"/>
</dbReference>
<feature type="transmembrane region" description="Helical" evidence="8">
    <location>
        <begin position="206"/>
        <end position="224"/>
    </location>
</feature>
<feature type="transmembrane region" description="Helical" evidence="8">
    <location>
        <begin position="255"/>
        <end position="273"/>
    </location>
</feature>
<evidence type="ECO:0000256" key="3">
    <source>
        <dbReference type="ARBA" id="ARBA00022448"/>
    </source>
</evidence>
<keyword evidence="5 8" id="KW-0812">Transmembrane</keyword>
<feature type="transmembrane region" description="Helical" evidence="8">
    <location>
        <begin position="175"/>
        <end position="200"/>
    </location>
</feature>
<feature type="domain" description="Major facilitator superfamily (MFS) profile" evidence="9">
    <location>
        <begin position="46"/>
        <end position="429"/>
    </location>
</feature>
<keyword evidence="6 8" id="KW-1133">Transmembrane helix</keyword>
<dbReference type="InterPro" id="IPR036259">
    <property type="entry name" value="MFS_trans_sf"/>
</dbReference>
<feature type="transmembrane region" description="Helical" evidence="8">
    <location>
        <begin position="378"/>
        <end position="399"/>
    </location>
</feature>
<keyword evidence="7 8" id="KW-0472">Membrane</keyword>
<dbReference type="RefSeq" id="WP_247027121.1">
    <property type="nucleotide sequence ID" value="NZ_JALKCH010000003.1"/>
</dbReference>
<dbReference type="PROSITE" id="PS00216">
    <property type="entry name" value="SUGAR_TRANSPORT_1"/>
    <property type="match status" value="1"/>
</dbReference>